<sequence>MNHHRGSNINPRARKMIFVGYSIEYRTIARYQESRGVNEILEEFTESDEGDDMAGDAEEARNETTSEQPEEVRTEMKRMGGIPRRDSWGTMGKEIRCLLKNETFRIIKRPENKHVIGNRFIFTNNVNDEGIEKKKTFILRIFVRAACKSHVLGVRKQPTVALSSTEGECMAMVEASKESRYLQRIISEIGC</sequence>
<proteinExistence type="predicted"/>
<accession>A0AAN8PGQ1</accession>
<reference evidence="2 3" key="1">
    <citation type="submission" date="2023-10" db="EMBL/GenBank/DDBJ databases">
        <title>Genomes of two closely related lineages of the louse Polyplax serrata with different host specificities.</title>
        <authorList>
            <person name="Martinu J."/>
            <person name="Tarabai H."/>
            <person name="Stefka J."/>
            <person name="Hypsa V."/>
        </authorList>
    </citation>
    <scope>NUCLEOTIDE SEQUENCE [LARGE SCALE GENOMIC DNA]</scope>
    <source>
        <strain evidence="2">HR10_N</strain>
    </source>
</reference>
<protein>
    <submittedName>
        <fullName evidence="2">Uncharacterized protein</fullName>
    </submittedName>
</protein>
<gene>
    <name evidence="2" type="ORF">RUM43_002898</name>
</gene>
<evidence type="ECO:0000313" key="3">
    <source>
        <dbReference type="Proteomes" id="UP001372834"/>
    </source>
</evidence>
<evidence type="ECO:0000256" key="1">
    <source>
        <dbReference type="SAM" id="MobiDB-lite"/>
    </source>
</evidence>
<name>A0AAN8PGQ1_POLSC</name>
<dbReference type="Proteomes" id="UP001372834">
    <property type="component" value="Unassembled WGS sequence"/>
</dbReference>
<feature type="compositionally biased region" description="Acidic residues" evidence="1">
    <location>
        <begin position="44"/>
        <end position="57"/>
    </location>
</feature>
<dbReference type="AlphaFoldDB" id="A0AAN8PGQ1"/>
<comment type="caution">
    <text evidence="2">The sequence shown here is derived from an EMBL/GenBank/DDBJ whole genome shotgun (WGS) entry which is preliminary data.</text>
</comment>
<organism evidence="2 3">
    <name type="scientific">Polyplax serrata</name>
    <name type="common">Common mouse louse</name>
    <dbReference type="NCBI Taxonomy" id="468196"/>
    <lineage>
        <taxon>Eukaryota</taxon>
        <taxon>Metazoa</taxon>
        <taxon>Ecdysozoa</taxon>
        <taxon>Arthropoda</taxon>
        <taxon>Hexapoda</taxon>
        <taxon>Insecta</taxon>
        <taxon>Pterygota</taxon>
        <taxon>Neoptera</taxon>
        <taxon>Paraneoptera</taxon>
        <taxon>Psocodea</taxon>
        <taxon>Troctomorpha</taxon>
        <taxon>Phthiraptera</taxon>
        <taxon>Anoplura</taxon>
        <taxon>Polyplacidae</taxon>
        <taxon>Polyplax</taxon>
    </lineage>
</organism>
<dbReference type="EMBL" id="JAWJWE010000036">
    <property type="protein sequence ID" value="KAK6629081.1"/>
    <property type="molecule type" value="Genomic_DNA"/>
</dbReference>
<feature type="compositionally biased region" description="Basic and acidic residues" evidence="1">
    <location>
        <begin position="58"/>
        <end position="85"/>
    </location>
</feature>
<evidence type="ECO:0000313" key="2">
    <source>
        <dbReference type="EMBL" id="KAK6629081.1"/>
    </source>
</evidence>
<feature type="region of interest" description="Disordered" evidence="1">
    <location>
        <begin position="44"/>
        <end position="85"/>
    </location>
</feature>